<feature type="transmembrane region" description="Helical" evidence="6">
    <location>
        <begin position="77"/>
        <end position="94"/>
    </location>
</feature>
<comment type="subcellular location">
    <subcellularLocation>
        <location evidence="1">Cell membrane</location>
        <topology evidence="1">Multi-pass membrane protein</topology>
    </subcellularLocation>
</comment>
<evidence type="ECO:0000256" key="5">
    <source>
        <dbReference type="ARBA" id="ARBA00023136"/>
    </source>
</evidence>
<feature type="transmembrane region" description="Helical" evidence="6">
    <location>
        <begin position="414"/>
        <end position="432"/>
    </location>
</feature>
<dbReference type="InterPro" id="IPR004477">
    <property type="entry name" value="ComEC_N"/>
</dbReference>
<name>A0ABS1MCP8_9NOCA</name>
<keyword evidence="2" id="KW-1003">Cell membrane</keyword>
<feature type="domain" description="ComEC/Rec2-related protein" evidence="7">
    <location>
        <begin position="294"/>
        <end position="558"/>
    </location>
</feature>
<keyword evidence="4 6" id="KW-1133">Transmembrane helix</keyword>
<feature type="transmembrane region" description="Helical" evidence="6">
    <location>
        <begin position="100"/>
        <end position="117"/>
    </location>
</feature>
<accession>A0ABS1MCP8</accession>
<evidence type="ECO:0000313" key="9">
    <source>
        <dbReference type="Proteomes" id="UP000602198"/>
    </source>
</evidence>
<sequence>MAGGQGENEVDAALDVRLVPAALCCWGTTITAIVAGWRVGAMVAIGCGVAGVVLWGLMFRASGTVGVRMRREPRGRVGLLVIGVSLGGVVAATIGGPRVGLAVAMVGGVSAVAWRVWRVRANGCRAGVGSVLVGALLVGAGFAAAAAWREYRVETHPLRAVVRGGDVWATVVASDDPKALPAKRFGKRQWMMPAELVEFRDGVMSTRVGGRVIVISGEGGWRGLLPGQRVVFRARVDRAWRADLTVGVLRAQDAPAVVGEAAWWQRAAGVVRAKFAAAAQESLSEEAAGLLPGLVIGDTSRLPEEVREDFKKVDLAHLTAVSGANVTILLGAVLLSLRALTVDLRVAVVVAGVALVMFVILARPSPSVLRAAVMGGVGLLGLCTGYRKQALPALCAAVLGLLAWSPGLAVDAGFALSVLATAGLVVLAPGWADRLVAHGCWRPLAAAVAVAAAAFVVTTPVIVALTGHLSLVGIAVNVLVGPVIAPITVLGAAGALLACAWSPPAELVLYAAGPPLWWLLTVSDRAAALGASVMLPSGVRSGLVAAVVCAAVILVPRARRSGAVVRGLPAGG</sequence>
<feature type="transmembrane region" description="Helical" evidence="6">
    <location>
        <begin position="36"/>
        <end position="57"/>
    </location>
</feature>
<feature type="transmembrane region" description="Helical" evidence="6">
    <location>
        <begin position="344"/>
        <end position="362"/>
    </location>
</feature>
<dbReference type="NCBIfam" id="TIGR00360">
    <property type="entry name" value="ComEC_N-term"/>
    <property type="match status" value="1"/>
</dbReference>
<feature type="transmembrane region" description="Helical" evidence="6">
    <location>
        <begin position="507"/>
        <end position="527"/>
    </location>
</feature>
<organism evidence="8 9">
    <name type="scientific">Nocardia acididurans</name>
    <dbReference type="NCBI Taxonomy" id="2802282"/>
    <lineage>
        <taxon>Bacteria</taxon>
        <taxon>Bacillati</taxon>
        <taxon>Actinomycetota</taxon>
        <taxon>Actinomycetes</taxon>
        <taxon>Mycobacteriales</taxon>
        <taxon>Nocardiaceae</taxon>
        <taxon>Nocardia</taxon>
    </lineage>
</organism>
<protein>
    <submittedName>
        <fullName evidence="8">ComEC/Rec2 family competence protein</fullName>
    </submittedName>
</protein>
<comment type="caution">
    <text evidence="8">The sequence shown here is derived from an EMBL/GenBank/DDBJ whole genome shotgun (WGS) entry which is preliminary data.</text>
</comment>
<feature type="transmembrane region" description="Helical" evidence="6">
    <location>
        <begin position="129"/>
        <end position="148"/>
    </location>
</feature>
<keyword evidence="9" id="KW-1185">Reference proteome</keyword>
<dbReference type="PANTHER" id="PTHR30619">
    <property type="entry name" value="DNA INTERNALIZATION/COMPETENCE PROTEIN COMEC/REC2"/>
    <property type="match status" value="1"/>
</dbReference>
<feature type="transmembrane region" description="Helical" evidence="6">
    <location>
        <begin position="539"/>
        <end position="556"/>
    </location>
</feature>
<evidence type="ECO:0000313" key="8">
    <source>
        <dbReference type="EMBL" id="MBL1078423.1"/>
    </source>
</evidence>
<feature type="transmembrane region" description="Helical" evidence="6">
    <location>
        <begin position="315"/>
        <end position="337"/>
    </location>
</feature>
<feature type="transmembrane region" description="Helical" evidence="6">
    <location>
        <begin position="471"/>
        <end position="500"/>
    </location>
</feature>
<dbReference type="RefSeq" id="WP_201953789.1">
    <property type="nucleotide sequence ID" value="NZ_JAERRJ010000012.1"/>
</dbReference>
<dbReference type="PANTHER" id="PTHR30619:SF1">
    <property type="entry name" value="RECOMBINATION PROTEIN 2"/>
    <property type="match status" value="1"/>
</dbReference>
<evidence type="ECO:0000256" key="6">
    <source>
        <dbReference type="SAM" id="Phobius"/>
    </source>
</evidence>
<evidence type="ECO:0000256" key="4">
    <source>
        <dbReference type="ARBA" id="ARBA00022989"/>
    </source>
</evidence>
<reference evidence="8 9" key="1">
    <citation type="submission" date="2021-01" db="EMBL/GenBank/DDBJ databases">
        <title>WGS of actinomycetes isolated from Thailand.</title>
        <authorList>
            <person name="Thawai C."/>
        </authorList>
    </citation>
    <scope>NUCLEOTIDE SEQUENCE [LARGE SCALE GENOMIC DNA]</scope>
    <source>
        <strain evidence="8 9">LPG 2</strain>
    </source>
</reference>
<feature type="transmembrane region" description="Helical" evidence="6">
    <location>
        <begin position="391"/>
        <end position="408"/>
    </location>
</feature>
<dbReference type="EMBL" id="JAERRJ010000012">
    <property type="protein sequence ID" value="MBL1078423.1"/>
    <property type="molecule type" value="Genomic_DNA"/>
</dbReference>
<evidence type="ECO:0000256" key="2">
    <source>
        <dbReference type="ARBA" id="ARBA00022475"/>
    </source>
</evidence>
<dbReference type="InterPro" id="IPR052159">
    <property type="entry name" value="Competence_DNA_uptake"/>
</dbReference>
<dbReference type="Proteomes" id="UP000602198">
    <property type="component" value="Unassembled WGS sequence"/>
</dbReference>
<feature type="transmembrane region" description="Helical" evidence="6">
    <location>
        <begin position="368"/>
        <end position="386"/>
    </location>
</feature>
<keyword evidence="5 6" id="KW-0472">Membrane</keyword>
<keyword evidence="3 6" id="KW-0812">Transmembrane</keyword>
<evidence type="ECO:0000256" key="3">
    <source>
        <dbReference type="ARBA" id="ARBA00022692"/>
    </source>
</evidence>
<gene>
    <name evidence="8" type="ORF">JK358_28855</name>
</gene>
<evidence type="ECO:0000256" key="1">
    <source>
        <dbReference type="ARBA" id="ARBA00004651"/>
    </source>
</evidence>
<proteinExistence type="predicted"/>
<feature type="transmembrane region" description="Helical" evidence="6">
    <location>
        <begin position="444"/>
        <end position="465"/>
    </location>
</feature>
<dbReference type="Pfam" id="PF03772">
    <property type="entry name" value="Competence"/>
    <property type="match status" value="1"/>
</dbReference>
<evidence type="ECO:0000259" key="7">
    <source>
        <dbReference type="Pfam" id="PF03772"/>
    </source>
</evidence>